<dbReference type="HOGENOM" id="CLU_2095770_0_0_6"/>
<keyword evidence="1" id="KW-0175">Coiled coil</keyword>
<name>W0DYN1_9GAMM</name>
<feature type="coiled-coil region" evidence="1">
    <location>
        <begin position="11"/>
        <end position="48"/>
    </location>
</feature>
<dbReference type="RefSeq" id="WP_006460823.1">
    <property type="nucleotide sequence ID" value="NZ_CP007030.1"/>
</dbReference>
<evidence type="ECO:0000313" key="3">
    <source>
        <dbReference type="EMBL" id="AHF02378.1"/>
    </source>
</evidence>
<reference evidence="3 4" key="1">
    <citation type="submission" date="2013-12" db="EMBL/GenBank/DDBJ databases">
        <authorList>
            <consortium name="DOE Joint Genome Institute"/>
            <person name="Kappler U."/>
            <person name="Huntemann M."/>
            <person name="Han J."/>
            <person name="Chen A."/>
            <person name="Kyrpides N."/>
            <person name="Mavromatis K."/>
            <person name="Markowitz V."/>
            <person name="Palaniappan K."/>
            <person name="Ivanova N."/>
            <person name="Schaumberg A."/>
            <person name="Pati A."/>
            <person name="Liolios K."/>
            <person name="Nordberg H.P."/>
            <person name="Cantor M.N."/>
            <person name="Hua S.X."/>
            <person name="Woyke T."/>
        </authorList>
    </citation>
    <scope>NUCLEOTIDE SEQUENCE [LARGE SCALE GENOMIC DNA]</scope>
    <source>
        <strain evidence="4">AL2</strain>
    </source>
</reference>
<gene>
    <name evidence="3" type="ORF">THIAE_09310</name>
</gene>
<dbReference type="InParanoid" id="W0DYN1"/>
<keyword evidence="4" id="KW-1185">Reference proteome</keyword>
<sequence>MKLKKMLNKLVDYFDQEKQQQRNEIKDLRKLLKQLKAKQKDLQDKLKQPLKQEQRDNLQTKLDVVLAQRAKGKALLLAIREERQHPSTLDDQATLATISNEPKQAETETEQNKPNS</sequence>
<proteinExistence type="predicted"/>
<organism evidence="3 4">
    <name type="scientific">Thiomicrospira aerophila AL3</name>
    <dbReference type="NCBI Taxonomy" id="717772"/>
    <lineage>
        <taxon>Bacteria</taxon>
        <taxon>Pseudomonadati</taxon>
        <taxon>Pseudomonadota</taxon>
        <taxon>Gammaproteobacteria</taxon>
        <taxon>Thiotrichales</taxon>
        <taxon>Piscirickettsiaceae</taxon>
        <taxon>Thiomicrospira</taxon>
    </lineage>
</organism>
<dbReference type="AlphaFoldDB" id="W0DYN1"/>
<feature type="region of interest" description="Disordered" evidence="2">
    <location>
        <begin position="82"/>
        <end position="116"/>
    </location>
</feature>
<dbReference type="EMBL" id="CP007030">
    <property type="protein sequence ID" value="AHF02378.1"/>
    <property type="molecule type" value="Genomic_DNA"/>
</dbReference>
<evidence type="ECO:0000313" key="4">
    <source>
        <dbReference type="Proteomes" id="UP000005380"/>
    </source>
</evidence>
<accession>W0DYN1</accession>
<evidence type="ECO:0000256" key="2">
    <source>
        <dbReference type="SAM" id="MobiDB-lite"/>
    </source>
</evidence>
<protein>
    <submittedName>
        <fullName evidence="3">Uncharacterized protein</fullName>
    </submittedName>
</protein>
<feature type="compositionally biased region" description="Polar residues" evidence="2">
    <location>
        <begin position="86"/>
        <end position="102"/>
    </location>
</feature>
<dbReference type="Proteomes" id="UP000005380">
    <property type="component" value="Chromosome"/>
</dbReference>
<dbReference type="OrthoDB" id="9999484at2"/>
<dbReference type="KEGG" id="tao:THIAE_09310"/>
<dbReference type="STRING" id="717772.THIAE_09310"/>
<evidence type="ECO:0000256" key="1">
    <source>
        <dbReference type="SAM" id="Coils"/>
    </source>
</evidence>